<dbReference type="InterPro" id="IPR045861">
    <property type="entry name" value="CorA_cytoplasmic_dom"/>
</dbReference>
<keyword evidence="6 12" id="KW-0812">Transmembrane</keyword>
<dbReference type="EMBL" id="VYXP01000011">
    <property type="protein sequence ID" value="KAA9129807.1"/>
    <property type="molecule type" value="Genomic_DNA"/>
</dbReference>
<dbReference type="PANTHER" id="PTHR46494:SF3">
    <property type="entry name" value="ZINC TRANSPORT PROTEIN ZNTB"/>
    <property type="match status" value="1"/>
</dbReference>
<evidence type="ECO:0000256" key="2">
    <source>
        <dbReference type="ARBA" id="ARBA00009765"/>
    </source>
</evidence>
<keyword evidence="7" id="KW-0862">Zinc</keyword>
<comment type="caution">
    <text evidence="13">The sequence shown here is derived from an EMBL/GenBank/DDBJ whole genome shotgun (WGS) entry which is preliminary data.</text>
</comment>
<protein>
    <submittedName>
        <fullName evidence="13">Zinc transporter ZntB</fullName>
    </submittedName>
</protein>
<dbReference type="GO" id="GO:0000287">
    <property type="term" value="F:magnesium ion binding"/>
    <property type="evidence" value="ECO:0007669"/>
    <property type="project" value="TreeGrafter"/>
</dbReference>
<keyword evidence="14" id="KW-1185">Reference proteome</keyword>
<keyword evidence="11" id="KW-0175">Coiled coil</keyword>
<keyword evidence="8 12" id="KW-1133">Transmembrane helix</keyword>
<dbReference type="SUPFAM" id="SSF144083">
    <property type="entry name" value="Magnesium transport protein CorA, transmembrane region"/>
    <property type="match status" value="1"/>
</dbReference>
<evidence type="ECO:0000256" key="12">
    <source>
        <dbReference type="SAM" id="Phobius"/>
    </source>
</evidence>
<dbReference type="GO" id="GO:0015087">
    <property type="term" value="F:cobalt ion transmembrane transporter activity"/>
    <property type="evidence" value="ECO:0007669"/>
    <property type="project" value="TreeGrafter"/>
</dbReference>
<proteinExistence type="inferred from homology"/>
<dbReference type="Gene3D" id="3.30.460.20">
    <property type="entry name" value="CorA soluble domain-like"/>
    <property type="match status" value="1"/>
</dbReference>
<dbReference type="InterPro" id="IPR002523">
    <property type="entry name" value="MgTranspt_CorA/ZnTranspt_ZntB"/>
</dbReference>
<evidence type="ECO:0000256" key="9">
    <source>
        <dbReference type="ARBA" id="ARBA00023065"/>
    </source>
</evidence>
<evidence type="ECO:0000256" key="5">
    <source>
        <dbReference type="ARBA" id="ARBA00022519"/>
    </source>
</evidence>
<evidence type="ECO:0000256" key="10">
    <source>
        <dbReference type="ARBA" id="ARBA00023136"/>
    </source>
</evidence>
<name>A0A5N0T6P2_9GAMM</name>
<evidence type="ECO:0000256" key="1">
    <source>
        <dbReference type="ARBA" id="ARBA00004651"/>
    </source>
</evidence>
<dbReference type="Proteomes" id="UP000325372">
    <property type="component" value="Unassembled WGS sequence"/>
</dbReference>
<evidence type="ECO:0000256" key="8">
    <source>
        <dbReference type="ARBA" id="ARBA00022989"/>
    </source>
</evidence>
<dbReference type="AlphaFoldDB" id="A0A5N0T6P2"/>
<evidence type="ECO:0000256" key="3">
    <source>
        <dbReference type="ARBA" id="ARBA00022448"/>
    </source>
</evidence>
<reference evidence="13 14" key="1">
    <citation type="submission" date="2019-09" db="EMBL/GenBank/DDBJ databases">
        <title>Wenzhouxiangella sp. Genome sequencing and assembly.</title>
        <authorList>
            <person name="Zhang R."/>
        </authorList>
    </citation>
    <scope>NUCLEOTIDE SEQUENCE [LARGE SCALE GENOMIC DNA]</scope>
    <source>
        <strain evidence="13 14">W260</strain>
    </source>
</reference>
<evidence type="ECO:0000313" key="14">
    <source>
        <dbReference type="Proteomes" id="UP000325372"/>
    </source>
</evidence>
<keyword evidence="9" id="KW-0406">Ion transport</keyword>
<dbReference type="RefSeq" id="WP_150865220.1">
    <property type="nucleotide sequence ID" value="NZ_VYXP01000011.1"/>
</dbReference>
<gene>
    <name evidence="13" type="ORF">F3N42_14235</name>
</gene>
<feature type="transmembrane region" description="Helical" evidence="12">
    <location>
        <begin position="295"/>
        <end position="316"/>
    </location>
</feature>
<dbReference type="InterPro" id="IPR045863">
    <property type="entry name" value="CorA_TM1_TM2"/>
</dbReference>
<dbReference type="CDD" id="cd12833">
    <property type="entry name" value="ZntB-like_1"/>
    <property type="match status" value="1"/>
</dbReference>
<evidence type="ECO:0000256" key="11">
    <source>
        <dbReference type="SAM" id="Coils"/>
    </source>
</evidence>
<keyword evidence="3" id="KW-0813">Transport</keyword>
<sequence>MENGLIHAFVLKPGGDVESLDFDGVRAWTPEQGVLWAHFQLDATDAREWLGKRARLPHLVPEALLAGETRPRASSTGEGILVTLRGVNLNPGADPEDMVSIRMWVDEHRLISTRRRQLLSVQDAVKSMTDVPVTGTPDLVLRITNRLTERMGDVIDDLEDRVALLEASIMEKPDPTIRADLSELRREAIALRRYLAPQREALTRMQLEPPAFFSDLDRVRLREITDRLVRLVEDLDAVRERASVVQEELVSRLSDQMNQRMYVLSVVAALFLPMGFLTGLLGINVGGIPMADNPFGFWIFTGLLVLVLAIQLFVFLRKRWF</sequence>
<feature type="transmembrane region" description="Helical" evidence="12">
    <location>
        <begin position="261"/>
        <end position="283"/>
    </location>
</feature>
<dbReference type="GO" id="GO:0050897">
    <property type="term" value="F:cobalt ion binding"/>
    <property type="evidence" value="ECO:0007669"/>
    <property type="project" value="TreeGrafter"/>
</dbReference>
<evidence type="ECO:0000313" key="13">
    <source>
        <dbReference type="EMBL" id="KAA9129807.1"/>
    </source>
</evidence>
<dbReference type="SUPFAM" id="SSF143865">
    <property type="entry name" value="CorA soluble domain-like"/>
    <property type="match status" value="1"/>
</dbReference>
<comment type="similarity">
    <text evidence="2">Belongs to the CorA metal ion transporter (MIT) (TC 1.A.35) family.</text>
</comment>
<dbReference type="Pfam" id="PF01544">
    <property type="entry name" value="CorA"/>
    <property type="match status" value="1"/>
</dbReference>
<keyword evidence="5" id="KW-0997">Cell inner membrane</keyword>
<keyword evidence="4" id="KW-1003">Cell membrane</keyword>
<organism evidence="13 14">
    <name type="scientific">Marinihelvus fidelis</name>
    <dbReference type="NCBI Taxonomy" id="2613842"/>
    <lineage>
        <taxon>Bacteria</taxon>
        <taxon>Pseudomonadati</taxon>
        <taxon>Pseudomonadota</taxon>
        <taxon>Gammaproteobacteria</taxon>
        <taxon>Chromatiales</taxon>
        <taxon>Wenzhouxiangellaceae</taxon>
        <taxon>Marinihelvus</taxon>
    </lineage>
</organism>
<keyword evidence="10 12" id="KW-0472">Membrane</keyword>
<dbReference type="GO" id="GO:0005886">
    <property type="term" value="C:plasma membrane"/>
    <property type="evidence" value="ECO:0007669"/>
    <property type="project" value="UniProtKB-SubCell"/>
</dbReference>
<feature type="coiled-coil region" evidence="11">
    <location>
        <begin position="221"/>
        <end position="248"/>
    </location>
</feature>
<evidence type="ECO:0000256" key="4">
    <source>
        <dbReference type="ARBA" id="ARBA00022475"/>
    </source>
</evidence>
<evidence type="ECO:0000256" key="7">
    <source>
        <dbReference type="ARBA" id="ARBA00022833"/>
    </source>
</evidence>
<accession>A0A5N0T6P2</accession>
<dbReference type="PANTHER" id="PTHR46494">
    <property type="entry name" value="CORA FAMILY METAL ION TRANSPORTER (EUROFUNG)"/>
    <property type="match status" value="1"/>
</dbReference>
<dbReference type="Gene3D" id="1.20.58.340">
    <property type="entry name" value="Magnesium transport protein CorA, transmembrane region"/>
    <property type="match status" value="2"/>
</dbReference>
<evidence type="ECO:0000256" key="6">
    <source>
        <dbReference type="ARBA" id="ARBA00022692"/>
    </source>
</evidence>
<dbReference type="GO" id="GO:0015095">
    <property type="term" value="F:magnesium ion transmembrane transporter activity"/>
    <property type="evidence" value="ECO:0007669"/>
    <property type="project" value="TreeGrafter"/>
</dbReference>
<comment type="subcellular location">
    <subcellularLocation>
        <location evidence="1">Cell membrane</location>
        <topology evidence="1">Multi-pass membrane protein</topology>
    </subcellularLocation>
</comment>